<sequence length="246" mass="28197">RWDRSQVSRIVHETATGIVERFGHIMAWDDQFMTPEYLEQCCAAVHAAGAPLQTIFGFIDGTVRPIARPIRRQELWYNGWKRTHAIKFQGVLIADRIVRISGPHNGKRHDSRIFRESGLLETLINHAHLPNGRRIQLYGDPAYGWNPLITAPFRSVRITDVQRMHNADMSAVRIAVEWCFGKVLALFAWVDFKKNQKLLLQPLGLYYKVAVLLTNCHTCIYGSQVVDLLRVDPPPLETYLRVANQS</sequence>
<dbReference type="Pfam" id="PF13359">
    <property type="entry name" value="DDE_Tnp_4"/>
    <property type="match status" value="1"/>
</dbReference>
<evidence type="ECO:0000313" key="4">
    <source>
        <dbReference type="EMBL" id="KXS22186.1"/>
    </source>
</evidence>
<dbReference type="OMA" id="HDAFILR"/>
<gene>
    <name evidence="4" type="ORF">M427DRAFT_92660</name>
</gene>
<feature type="domain" description="DDE Tnp4" evidence="3">
    <location>
        <begin position="59"/>
        <end position="215"/>
    </location>
</feature>
<name>A0A139AZM0_GONPJ</name>
<organism evidence="4 5">
    <name type="scientific">Gonapodya prolifera (strain JEL478)</name>
    <name type="common">Monoblepharis prolifera</name>
    <dbReference type="NCBI Taxonomy" id="1344416"/>
    <lineage>
        <taxon>Eukaryota</taxon>
        <taxon>Fungi</taxon>
        <taxon>Fungi incertae sedis</taxon>
        <taxon>Chytridiomycota</taxon>
        <taxon>Chytridiomycota incertae sedis</taxon>
        <taxon>Monoblepharidomycetes</taxon>
        <taxon>Monoblepharidales</taxon>
        <taxon>Gonapodyaceae</taxon>
        <taxon>Gonapodya</taxon>
    </lineage>
</organism>
<proteinExistence type="predicted"/>
<evidence type="ECO:0000259" key="3">
    <source>
        <dbReference type="Pfam" id="PF13359"/>
    </source>
</evidence>
<evidence type="ECO:0000256" key="2">
    <source>
        <dbReference type="ARBA" id="ARBA00022723"/>
    </source>
</evidence>
<accession>A0A139AZM0</accession>
<reference evidence="4 5" key="1">
    <citation type="journal article" date="2015" name="Genome Biol. Evol.">
        <title>Phylogenomic analyses indicate that early fungi evolved digesting cell walls of algal ancestors of land plants.</title>
        <authorList>
            <person name="Chang Y."/>
            <person name="Wang S."/>
            <person name="Sekimoto S."/>
            <person name="Aerts A.L."/>
            <person name="Choi C."/>
            <person name="Clum A."/>
            <person name="LaButti K.M."/>
            <person name="Lindquist E.A."/>
            <person name="Yee Ngan C."/>
            <person name="Ohm R.A."/>
            <person name="Salamov A.A."/>
            <person name="Grigoriev I.V."/>
            <person name="Spatafora J.W."/>
            <person name="Berbee M.L."/>
        </authorList>
    </citation>
    <scope>NUCLEOTIDE SEQUENCE [LARGE SCALE GENOMIC DNA]</scope>
    <source>
        <strain evidence="4 5">JEL478</strain>
    </source>
</reference>
<evidence type="ECO:0000256" key="1">
    <source>
        <dbReference type="ARBA" id="ARBA00001968"/>
    </source>
</evidence>
<keyword evidence="2" id="KW-0479">Metal-binding</keyword>
<keyword evidence="5" id="KW-1185">Reference proteome</keyword>
<comment type="cofactor">
    <cofactor evidence="1">
        <name>a divalent metal cation</name>
        <dbReference type="ChEBI" id="CHEBI:60240"/>
    </cofactor>
</comment>
<evidence type="ECO:0000313" key="5">
    <source>
        <dbReference type="Proteomes" id="UP000070544"/>
    </source>
</evidence>
<dbReference type="OrthoDB" id="2143329at2759"/>
<protein>
    <recommendedName>
        <fullName evidence="3">DDE Tnp4 domain-containing protein</fullName>
    </recommendedName>
</protein>
<dbReference type="Proteomes" id="UP000070544">
    <property type="component" value="Unassembled WGS sequence"/>
</dbReference>
<dbReference type="InterPro" id="IPR027806">
    <property type="entry name" value="HARBI1_dom"/>
</dbReference>
<dbReference type="AlphaFoldDB" id="A0A139AZM0"/>
<feature type="non-terminal residue" evidence="4">
    <location>
        <position position="1"/>
    </location>
</feature>
<dbReference type="GO" id="GO:0046872">
    <property type="term" value="F:metal ion binding"/>
    <property type="evidence" value="ECO:0007669"/>
    <property type="project" value="UniProtKB-KW"/>
</dbReference>
<dbReference type="EMBL" id="KQ965731">
    <property type="protein sequence ID" value="KXS22186.1"/>
    <property type="molecule type" value="Genomic_DNA"/>
</dbReference>